<organism evidence="2 3">
    <name type="scientific">Lachnellula arida</name>
    <dbReference type="NCBI Taxonomy" id="1316785"/>
    <lineage>
        <taxon>Eukaryota</taxon>
        <taxon>Fungi</taxon>
        <taxon>Dikarya</taxon>
        <taxon>Ascomycota</taxon>
        <taxon>Pezizomycotina</taxon>
        <taxon>Leotiomycetes</taxon>
        <taxon>Helotiales</taxon>
        <taxon>Lachnaceae</taxon>
        <taxon>Lachnellula</taxon>
    </lineage>
</organism>
<evidence type="ECO:0000256" key="1">
    <source>
        <dbReference type="SAM" id="MobiDB-lite"/>
    </source>
</evidence>
<reference evidence="2 3" key="1">
    <citation type="submission" date="2018-05" db="EMBL/GenBank/DDBJ databases">
        <title>Whole genome sequencing for identification of molecular markers to develop diagnostic detection tools for the regulated plant pathogen Lachnellula willkommii.</title>
        <authorList>
            <person name="Giroux E."/>
            <person name="Bilodeau G."/>
        </authorList>
    </citation>
    <scope>NUCLEOTIDE SEQUENCE [LARGE SCALE GENOMIC DNA]</scope>
    <source>
        <strain evidence="2 3">CBS 203.66</strain>
    </source>
</reference>
<feature type="region of interest" description="Disordered" evidence="1">
    <location>
        <begin position="1"/>
        <end position="30"/>
    </location>
</feature>
<protein>
    <submittedName>
        <fullName evidence="2">Uncharacterized protein</fullName>
    </submittedName>
</protein>
<sequence>MSPQMHQIPLSNRTGVVLSSRARASQTSQRPLMPLRAVALPARRAQPGLALTAPAARPLSYRPASTGMVMELTMRGMNGTPTTPPTSQTSTYLRATTSRCQLRPRARTAVQRH</sequence>
<dbReference type="EMBL" id="QGMF01000684">
    <property type="protein sequence ID" value="TVY14451.1"/>
    <property type="molecule type" value="Genomic_DNA"/>
</dbReference>
<proteinExistence type="predicted"/>
<evidence type="ECO:0000313" key="2">
    <source>
        <dbReference type="EMBL" id="TVY14451.1"/>
    </source>
</evidence>
<feature type="region of interest" description="Disordered" evidence="1">
    <location>
        <begin position="75"/>
        <end position="94"/>
    </location>
</feature>
<evidence type="ECO:0000313" key="3">
    <source>
        <dbReference type="Proteomes" id="UP000469559"/>
    </source>
</evidence>
<feature type="compositionally biased region" description="Low complexity" evidence="1">
    <location>
        <begin position="19"/>
        <end position="30"/>
    </location>
</feature>
<dbReference type="Proteomes" id="UP000469559">
    <property type="component" value="Unassembled WGS sequence"/>
</dbReference>
<feature type="compositionally biased region" description="Polar residues" evidence="1">
    <location>
        <begin position="1"/>
        <end position="14"/>
    </location>
</feature>
<dbReference type="AlphaFoldDB" id="A0A8T9B4Z7"/>
<name>A0A8T9B4Z7_9HELO</name>
<gene>
    <name evidence="2" type="ORF">LARI1_G007376</name>
</gene>
<keyword evidence="3" id="KW-1185">Reference proteome</keyword>
<accession>A0A8T9B4Z7</accession>
<comment type="caution">
    <text evidence="2">The sequence shown here is derived from an EMBL/GenBank/DDBJ whole genome shotgun (WGS) entry which is preliminary data.</text>
</comment>